<evidence type="ECO:0000256" key="1">
    <source>
        <dbReference type="ARBA" id="ARBA00010641"/>
    </source>
</evidence>
<keyword evidence="3" id="KW-0731">Sigma factor</keyword>
<dbReference type="Gene3D" id="1.10.10.10">
    <property type="entry name" value="Winged helix-like DNA-binding domain superfamily/Winged helix DNA-binding domain"/>
    <property type="match status" value="1"/>
</dbReference>
<organism evidence="7">
    <name type="scientific">Paenarthrobacter sp. AMU7</name>
    <dbReference type="NCBI Taxonomy" id="3162492"/>
    <lineage>
        <taxon>Bacteria</taxon>
        <taxon>Bacillati</taxon>
        <taxon>Actinomycetota</taxon>
        <taxon>Actinomycetes</taxon>
        <taxon>Micrococcales</taxon>
        <taxon>Micrococcaceae</taxon>
        <taxon>Paenarthrobacter</taxon>
    </lineage>
</organism>
<evidence type="ECO:0000256" key="5">
    <source>
        <dbReference type="ARBA" id="ARBA00023163"/>
    </source>
</evidence>
<protein>
    <submittedName>
        <fullName evidence="7">RNA polymerase sigma factor</fullName>
    </submittedName>
</protein>
<feature type="domain" description="RNA polymerase sigma factor 70 region 4 type 2" evidence="6">
    <location>
        <begin position="109"/>
        <end position="160"/>
    </location>
</feature>
<dbReference type="PANTHER" id="PTHR43133:SF8">
    <property type="entry name" value="RNA POLYMERASE SIGMA FACTOR HI_1459-RELATED"/>
    <property type="match status" value="1"/>
</dbReference>
<dbReference type="CDD" id="cd06171">
    <property type="entry name" value="Sigma70_r4"/>
    <property type="match status" value="1"/>
</dbReference>
<name>A0AB39YQJ3_9MICC</name>
<evidence type="ECO:0000256" key="3">
    <source>
        <dbReference type="ARBA" id="ARBA00023082"/>
    </source>
</evidence>
<dbReference type="GO" id="GO:0016987">
    <property type="term" value="F:sigma factor activity"/>
    <property type="evidence" value="ECO:0007669"/>
    <property type="project" value="UniProtKB-KW"/>
</dbReference>
<dbReference type="SUPFAM" id="SSF88659">
    <property type="entry name" value="Sigma3 and sigma4 domains of RNA polymerase sigma factors"/>
    <property type="match status" value="1"/>
</dbReference>
<evidence type="ECO:0000313" key="7">
    <source>
        <dbReference type="EMBL" id="XDV71423.1"/>
    </source>
</evidence>
<comment type="similarity">
    <text evidence="1">Belongs to the sigma-70 factor family. ECF subfamily.</text>
</comment>
<dbReference type="InterPro" id="IPR036388">
    <property type="entry name" value="WH-like_DNA-bd_sf"/>
</dbReference>
<dbReference type="InterPro" id="IPR013325">
    <property type="entry name" value="RNA_pol_sigma_r2"/>
</dbReference>
<evidence type="ECO:0000256" key="4">
    <source>
        <dbReference type="ARBA" id="ARBA00023125"/>
    </source>
</evidence>
<dbReference type="Pfam" id="PF08281">
    <property type="entry name" value="Sigma70_r4_2"/>
    <property type="match status" value="1"/>
</dbReference>
<gene>
    <name evidence="7" type="ORF">ABQM86_21090</name>
</gene>
<dbReference type="InterPro" id="IPR013324">
    <property type="entry name" value="RNA_pol_sigma_r3/r4-like"/>
</dbReference>
<dbReference type="GO" id="GO:0003677">
    <property type="term" value="F:DNA binding"/>
    <property type="evidence" value="ECO:0007669"/>
    <property type="project" value="UniProtKB-KW"/>
</dbReference>
<dbReference type="GO" id="GO:0006352">
    <property type="term" value="P:DNA-templated transcription initiation"/>
    <property type="evidence" value="ECO:0007669"/>
    <property type="project" value="InterPro"/>
</dbReference>
<keyword evidence="2" id="KW-0805">Transcription regulation</keyword>
<dbReference type="PANTHER" id="PTHR43133">
    <property type="entry name" value="RNA POLYMERASE ECF-TYPE SIGMA FACTO"/>
    <property type="match status" value="1"/>
</dbReference>
<dbReference type="AlphaFoldDB" id="A0AB39YQJ3"/>
<proteinExistence type="inferred from homology"/>
<dbReference type="NCBIfam" id="TIGR02937">
    <property type="entry name" value="sigma70-ECF"/>
    <property type="match status" value="1"/>
</dbReference>
<dbReference type="Gene3D" id="1.10.1740.10">
    <property type="match status" value="1"/>
</dbReference>
<sequence>MSLQTEQGDRVELARQKHFLAAHAACHDKVYRYFRRRTEGASTAEDLTADVFRIAWEKSRQDQELSVLVVFGIARNVLRNHYRSTVRSQNLTQQLERQRTAELGSDDGLVREALDRLKPEEREVLLLTYWDGFSSAEVSSLLDVTATAVRMRLHRARKELGSLLRTDHITEDPRNA</sequence>
<evidence type="ECO:0000256" key="2">
    <source>
        <dbReference type="ARBA" id="ARBA00023015"/>
    </source>
</evidence>
<dbReference type="InterPro" id="IPR013249">
    <property type="entry name" value="RNA_pol_sigma70_r4_t2"/>
</dbReference>
<dbReference type="InterPro" id="IPR039425">
    <property type="entry name" value="RNA_pol_sigma-70-like"/>
</dbReference>
<dbReference type="SUPFAM" id="SSF88946">
    <property type="entry name" value="Sigma2 domain of RNA polymerase sigma factors"/>
    <property type="match status" value="1"/>
</dbReference>
<evidence type="ECO:0000259" key="6">
    <source>
        <dbReference type="Pfam" id="PF08281"/>
    </source>
</evidence>
<dbReference type="InterPro" id="IPR014284">
    <property type="entry name" value="RNA_pol_sigma-70_dom"/>
</dbReference>
<dbReference type="EMBL" id="CP165735">
    <property type="protein sequence ID" value="XDV71423.1"/>
    <property type="molecule type" value="Genomic_DNA"/>
</dbReference>
<reference evidence="7" key="1">
    <citation type="submission" date="2024-07" db="EMBL/GenBank/DDBJ databases">
        <authorList>
            <person name="Li J."/>
            <person name="Wei H."/>
            <person name="Ma J."/>
        </authorList>
    </citation>
    <scope>NUCLEOTIDE SEQUENCE</scope>
    <source>
        <strain evidence="7">AMU7</strain>
    </source>
</reference>
<accession>A0AB39YQJ3</accession>
<keyword evidence="5" id="KW-0804">Transcription</keyword>
<dbReference type="RefSeq" id="WP_369745509.1">
    <property type="nucleotide sequence ID" value="NZ_CP165735.1"/>
</dbReference>
<keyword evidence="4" id="KW-0238">DNA-binding</keyword>